<organism evidence="1 2">
    <name type="scientific">Rothia mucilaginosa</name>
    <dbReference type="NCBI Taxonomy" id="43675"/>
    <lineage>
        <taxon>Bacteria</taxon>
        <taxon>Bacillati</taxon>
        <taxon>Actinomycetota</taxon>
        <taxon>Actinomycetes</taxon>
        <taxon>Micrococcales</taxon>
        <taxon>Micrococcaceae</taxon>
        <taxon>Rothia</taxon>
    </lineage>
</organism>
<evidence type="ECO:0000313" key="1">
    <source>
        <dbReference type="EMBL" id="MBF1659726.1"/>
    </source>
</evidence>
<dbReference type="EMBL" id="JABZXL010000024">
    <property type="protein sequence ID" value="MBF1659726.1"/>
    <property type="molecule type" value="Genomic_DNA"/>
</dbReference>
<reference evidence="1" key="1">
    <citation type="submission" date="2020-04" db="EMBL/GenBank/DDBJ databases">
        <title>Deep metagenomics examines the oral microbiome during advanced dental caries in children, revealing novel taxa and co-occurrences with host molecules.</title>
        <authorList>
            <person name="Baker J.L."/>
            <person name="Morton J.T."/>
            <person name="Dinis M."/>
            <person name="Alvarez R."/>
            <person name="Tran N.C."/>
            <person name="Knight R."/>
            <person name="Edlund A."/>
        </authorList>
    </citation>
    <scope>NUCLEOTIDE SEQUENCE</scope>
    <source>
        <strain evidence="1">JCVI_29_bin.11</strain>
    </source>
</reference>
<comment type="caution">
    <text evidence="1">The sequence shown here is derived from an EMBL/GenBank/DDBJ whole genome shotgun (WGS) entry which is preliminary data.</text>
</comment>
<dbReference type="AlphaFoldDB" id="A0A930L6E7"/>
<dbReference type="Proteomes" id="UP000713964">
    <property type="component" value="Unassembled WGS sequence"/>
</dbReference>
<accession>A0A930L6E7</accession>
<name>A0A930L6E7_9MICC</name>
<sequence length="287" mass="32091">MPLLGDTSAYARAAGYFLKHPRQNPRSTNQTAFTEFCAFLEYLAPAGVPLQVSTKDFWAMIRTSTPIAHVTSTGLRERTVPYYHWCTFFGVPDIEDLARMTAETPNALAETYQSTWATYQQALEKERAQVNTQAATRRTKNVVYKQLGEQPHKIIPAGVPVYISAKRARGMLGCSVQAWERLRAHLGVSFRVAALWGEGDEAVDRALQVVAAERLRGVDQCPQRVYTYDQACEVLGVSRRVFRLGRDEVGGGVEAYLMPDVGVRPSRLISEEKILEISRIYLDSTAV</sequence>
<proteinExistence type="predicted"/>
<evidence type="ECO:0000313" key="2">
    <source>
        <dbReference type="Proteomes" id="UP000713964"/>
    </source>
</evidence>
<protein>
    <submittedName>
        <fullName evidence="1">Uncharacterized protein</fullName>
    </submittedName>
</protein>
<gene>
    <name evidence="1" type="ORF">HXO58_07820</name>
</gene>